<feature type="signal peptide" evidence="2">
    <location>
        <begin position="1"/>
        <end position="24"/>
    </location>
</feature>
<feature type="domain" description="Partial AB-hydrolase lipase" evidence="3">
    <location>
        <begin position="53"/>
        <end position="107"/>
    </location>
</feature>
<sequence length="352" mass="38765">MSAAAWNAAVAVLILLLCSCLAAARVQPSHGGALTARRRDNVPATACALTAVPFGYPCEEHQVTTDDGYILSLQRIPRGRRAGAGTGLGQPVLLQHGVLADGMTWLLGSPEESLAYILADRGFDVWIANTRGTRWSSRHVSLDTSSRDYWDWSWDDLVVKDMPNMVDYVITHTGQKPHFVGHSMGTLVALAALSEGRLADKMKSAALLSPVAYLAHMTTPIGILLAKTFVGEIISILGVAEFNPISSVVTNLMRELCRHPRTKCYDLVRDLTGKNYCLNNSAVDVLLQYEPQPTSIKTMVHLAQTFRDGALSKYDYVWPKVNMEKRAARPAVLQHVQHPSHFPPLPHLRRPR</sequence>
<dbReference type="Proteomes" id="UP001231189">
    <property type="component" value="Unassembled WGS sequence"/>
</dbReference>
<keyword evidence="2" id="KW-0732">Signal</keyword>
<evidence type="ECO:0000256" key="1">
    <source>
        <dbReference type="ARBA" id="ARBA00010701"/>
    </source>
</evidence>
<dbReference type="PIRSF" id="PIRSF000862">
    <property type="entry name" value="Steryl_ester_lip"/>
    <property type="match status" value="1"/>
</dbReference>
<organism evidence="4 5">
    <name type="scientific">Lolium multiflorum</name>
    <name type="common">Italian ryegrass</name>
    <name type="synonym">Lolium perenne subsp. multiflorum</name>
    <dbReference type="NCBI Taxonomy" id="4521"/>
    <lineage>
        <taxon>Eukaryota</taxon>
        <taxon>Viridiplantae</taxon>
        <taxon>Streptophyta</taxon>
        <taxon>Embryophyta</taxon>
        <taxon>Tracheophyta</taxon>
        <taxon>Spermatophyta</taxon>
        <taxon>Magnoliopsida</taxon>
        <taxon>Liliopsida</taxon>
        <taxon>Poales</taxon>
        <taxon>Poaceae</taxon>
        <taxon>BOP clade</taxon>
        <taxon>Pooideae</taxon>
        <taxon>Poodae</taxon>
        <taxon>Poeae</taxon>
        <taxon>Poeae Chloroplast Group 2 (Poeae type)</taxon>
        <taxon>Loliodinae</taxon>
        <taxon>Loliinae</taxon>
        <taxon>Lolium</taxon>
    </lineage>
</organism>
<dbReference type="InterPro" id="IPR029058">
    <property type="entry name" value="AB_hydrolase_fold"/>
</dbReference>
<reference evidence="4" key="1">
    <citation type="submission" date="2023-07" db="EMBL/GenBank/DDBJ databases">
        <title>A chromosome-level genome assembly of Lolium multiflorum.</title>
        <authorList>
            <person name="Chen Y."/>
            <person name="Copetti D."/>
            <person name="Kolliker R."/>
            <person name="Studer B."/>
        </authorList>
    </citation>
    <scope>NUCLEOTIDE SEQUENCE</scope>
    <source>
        <strain evidence="4">02402/16</strain>
        <tissue evidence="4">Leaf</tissue>
    </source>
</reference>
<dbReference type="EMBL" id="JAUUTY010000007">
    <property type="protein sequence ID" value="KAK1606569.1"/>
    <property type="molecule type" value="Genomic_DNA"/>
</dbReference>
<feature type="chain" id="PRO_5042224292" description="Partial AB-hydrolase lipase domain-containing protein" evidence="2">
    <location>
        <begin position="25"/>
        <end position="352"/>
    </location>
</feature>
<dbReference type="GO" id="GO:0006629">
    <property type="term" value="P:lipid metabolic process"/>
    <property type="evidence" value="ECO:0007669"/>
    <property type="project" value="InterPro"/>
</dbReference>
<evidence type="ECO:0000256" key="2">
    <source>
        <dbReference type="SAM" id="SignalP"/>
    </source>
</evidence>
<protein>
    <recommendedName>
        <fullName evidence="3">Partial AB-hydrolase lipase domain-containing protein</fullName>
    </recommendedName>
</protein>
<accession>A0AAD8QSQ7</accession>
<dbReference type="InterPro" id="IPR006693">
    <property type="entry name" value="AB_hydrolase_lipase"/>
</dbReference>
<dbReference type="GO" id="GO:0016788">
    <property type="term" value="F:hydrolase activity, acting on ester bonds"/>
    <property type="evidence" value="ECO:0007669"/>
    <property type="project" value="InterPro"/>
</dbReference>
<comment type="similarity">
    <text evidence="1">Belongs to the AB hydrolase superfamily. Lipase family.</text>
</comment>
<evidence type="ECO:0000259" key="3">
    <source>
        <dbReference type="Pfam" id="PF04083"/>
    </source>
</evidence>
<keyword evidence="5" id="KW-1185">Reference proteome</keyword>
<dbReference type="PANTHER" id="PTHR11005">
    <property type="entry name" value="LYSOSOMAL ACID LIPASE-RELATED"/>
    <property type="match status" value="1"/>
</dbReference>
<dbReference type="AlphaFoldDB" id="A0AAD8QSQ7"/>
<comment type="caution">
    <text evidence="4">The sequence shown here is derived from an EMBL/GenBank/DDBJ whole genome shotgun (WGS) entry which is preliminary data.</text>
</comment>
<dbReference type="FunFam" id="3.40.50.1820:FF:000126">
    <property type="entry name" value="Lipase"/>
    <property type="match status" value="1"/>
</dbReference>
<name>A0AAD8QSQ7_LOLMU</name>
<evidence type="ECO:0000313" key="4">
    <source>
        <dbReference type="EMBL" id="KAK1606569.1"/>
    </source>
</evidence>
<dbReference type="SUPFAM" id="SSF53474">
    <property type="entry name" value="alpha/beta-Hydrolases"/>
    <property type="match status" value="1"/>
</dbReference>
<dbReference type="Gene3D" id="3.40.50.1820">
    <property type="entry name" value="alpha/beta hydrolase"/>
    <property type="match status" value="1"/>
</dbReference>
<evidence type="ECO:0000313" key="5">
    <source>
        <dbReference type="Proteomes" id="UP001231189"/>
    </source>
</evidence>
<proteinExistence type="inferred from homology"/>
<dbReference type="InterPro" id="IPR025483">
    <property type="entry name" value="Lipase_euk"/>
</dbReference>
<gene>
    <name evidence="4" type="ORF">QYE76_030242</name>
</gene>
<dbReference type="Pfam" id="PF04083">
    <property type="entry name" value="Abhydro_lipase"/>
    <property type="match status" value="1"/>
</dbReference>